<dbReference type="Proteomes" id="UP001154255">
    <property type="component" value="Unassembled WGS sequence"/>
</dbReference>
<sequence>MNYSVVFTEKNTIYSFNKGDLTVNHTIVTKITNLYYDEQKKRFLLFVDVYVRAGFPSPATDYMEKPLDLTEYFIHHPSSTYYIHVADDSMNGYGIFDGDLLIVDRSMTAV</sequence>
<organism evidence="2 4">
    <name type="scientific">Commensalibacter communis</name>
    <dbReference type="NCBI Taxonomy" id="2972786"/>
    <lineage>
        <taxon>Bacteria</taxon>
        <taxon>Pseudomonadati</taxon>
        <taxon>Pseudomonadota</taxon>
        <taxon>Alphaproteobacteria</taxon>
        <taxon>Acetobacterales</taxon>
        <taxon>Acetobacteraceae</taxon>
    </lineage>
</organism>
<name>A0A9W4TR77_9PROT</name>
<evidence type="ECO:0000313" key="2">
    <source>
        <dbReference type="EMBL" id="CAI3959657.1"/>
    </source>
</evidence>
<protein>
    <submittedName>
        <fullName evidence="2 3">SOS-response transcriptional repressor LexA (RecA-mediated autopeptidase) (LexA)</fullName>
    </submittedName>
</protein>
<proteinExistence type="predicted"/>
<dbReference type="EMBL" id="CAMXCM010000015">
    <property type="protein sequence ID" value="CAI3959657.1"/>
    <property type="molecule type" value="Genomic_DNA"/>
</dbReference>
<accession>A0A9W4TR77</accession>
<dbReference type="InterPro" id="IPR015927">
    <property type="entry name" value="Peptidase_S24_S26A/B/C"/>
</dbReference>
<gene>
    <name evidence="3" type="ORF">R53529_LOCUS2363</name>
    <name evidence="2" type="ORF">R53530_LOCUS2353</name>
</gene>
<dbReference type="Proteomes" id="UP001154259">
    <property type="component" value="Unassembled WGS sequence"/>
</dbReference>
<dbReference type="AlphaFoldDB" id="A0A9W4TR77"/>
<evidence type="ECO:0000313" key="5">
    <source>
        <dbReference type="Proteomes" id="UP001154259"/>
    </source>
</evidence>
<evidence type="ECO:0000313" key="4">
    <source>
        <dbReference type="Proteomes" id="UP001154255"/>
    </source>
</evidence>
<feature type="domain" description="Peptidase S24/S26A/S26B/S26C" evidence="1">
    <location>
        <begin position="50"/>
        <end position="107"/>
    </location>
</feature>
<evidence type="ECO:0000313" key="3">
    <source>
        <dbReference type="EMBL" id="CAI3961551.1"/>
    </source>
</evidence>
<comment type="caution">
    <text evidence="2">The sequence shown here is derived from an EMBL/GenBank/DDBJ whole genome shotgun (WGS) entry which is preliminary data.</text>
</comment>
<keyword evidence="5" id="KW-1185">Reference proteome</keyword>
<dbReference type="InterPro" id="IPR036286">
    <property type="entry name" value="LexA/Signal_pep-like_sf"/>
</dbReference>
<dbReference type="Gene3D" id="2.10.109.10">
    <property type="entry name" value="Umud Fragment, subunit A"/>
    <property type="match status" value="1"/>
</dbReference>
<dbReference type="EMBL" id="CAMXCS010000015">
    <property type="protein sequence ID" value="CAI3961551.1"/>
    <property type="molecule type" value="Genomic_DNA"/>
</dbReference>
<reference evidence="2" key="1">
    <citation type="submission" date="2022-10" db="EMBL/GenBank/DDBJ databases">
        <authorList>
            <person name="Botero Cardona J."/>
        </authorList>
    </citation>
    <scope>NUCLEOTIDE SEQUENCE</scope>
    <source>
        <strain evidence="2">LMG 31819</strain>
        <strain evidence="3">R-53529</strain>
    </source>
</reference>
<dbReference type="Pfam" id="PF00717">
    <property type="entry name" value="Peptidase_S24"/>
    <property type="match status" value="1"/>
</dbReference>
<dbReference type="SUPFAM" id="SSF51306">
    <property type="entry name" value="LexA/Signal peptidase"/>
    <property type="match status" value="1"/>
</dbReference>
<evidence type="ECO:0000259" key="1">
    <source>
        <dbReference type="Pfam" id="PF00717"/>
    </source>
</evidence>